<protein>
    <recommendedName>
        <fullName evidence="3">Phage protein</fullName>
    </recommendedName>
</protein>
<dbReference type="EMBL" id="CP141698">
    <property type="protein sequence ID" value="WYC67495.1"/>
    <property type="molecule type" value="Genomic_DNA"/>
</dbReference>
<evidence type="ECO:0000313" key="1">
    <source>
        <dbReference type="EMBL" id="WYC67495.1"/>
    </source>
</evidence>
<keyword evidence="2" id="KW-1185">Reference proteome</keyword>
<gene>
    <name evidence="1" type="ORF">VNN45_01055</name>
</gene>
<accession>A0ABZ2SFF8</accession>
<evidence type="ECO:0008006" key="3">
    <source>
        <dbReference type="Google" id="ProtNLM"/>
    </source>
</evidence>
<sequence>MKVKVLKDIIKDLADDMEVWVLTDDGDVHDVAETYECNVSQDIKDLGGTPTKEDDCPYLLIETEATK</sequence>
<evidence type="ECO:0000313" key="2">
    <source>
        <dbReference type="Proteomes" id="UP001456368"/>
    </source>
</evidence>
<reference evidence="1 2" key="1">
    <citation type="submission" date="2023-12" db="EMBL/GenBank/DDBJ databases">
        <title>Redefining Piscine Lactococcosis.</title>
        <authorList>
            <person name="Heckman T.I."/>
            <person name="Yazdi Z."/>
            <person name="Older C.E."/>
            <person name="Griffin M.J."/>
            <person name="Waldbieser G.C."/>
            <person name="Chow A.M."/>
            <person name="Medina Silva I."/>
            <person name="Anenson K.M."/>
            <person name="Garcia J.C."/>
            <person name="LaFrentz B.R."/>
            <person name="Slavic D."/>
            <person name="Toohey-Kurth K.L."/>
            <person name="Yant P."/>
            <person name="Fritz H.M."/>
            <person name="Henderson E."/>
            <person name="McDowall R."/>
            <person name="Cai H."/>
            <person name="Adikson M."/>
            <person name="Soto E."/>
        </authorList>
    </citation>
    <scope>NUCLEOTIDE SEQUENCE [LARGE SCALE GENOMIC DNA]</scope>
    <source>
        <strain evidence="1 2">R21-91A</strain>
    </source>
</reference>
<dbReference type="Proteomes" id="UP001456368">
    <property type="component" value="Chromosome"/>
</dbReference>
<proteinExistence type="predicted"/>
<organism evidence="1 2">
    <name type="scientific">Lactococcus petauri</name>
    <dbReference type="NCBI Taxonomy" id="1940789"/>
    <lineage>
        <taxon>Bacteria</taxon>
        <taxon>Bacillati</taxon>
        <taxon>Bacillota</taxon>
        <taxon>Bacilli</taxon>
        <taxon>Lactobacillales</taxon>
        <taxon>Streptococcaceae</taxon>
        <taxon>Lactococcus</taxon>
    </lineage>
</organism>
<name>A0ABZ2SFF8_9LACT</name>
<dbReference type="RefSeq" id="WP_285121407.1">
    <property type="nucleotide sequence ID" value="NZ_CP141697.1"/>
</dbReference>